<dbReference type="PROSITE" id="PS00676">
    <property type="entry name" value="SIGMA54_INTERACT_2"/>
    <property type="match status" value="1"/>
</dbReference>
<sequence>MLISGTSQCVQTLLTDIKSAAPYNVNVLAIGPTGSGKELVAQTLHDYSNRRGKLVSVNCAAIPRDLLEAELFGHEKGAFTGAASRRIGRFEEADGGTLFLDEIGDMPLELQGKLLRIIENKTVSRIGSNKEQIVNFRLVCATNQNVQDKVRKGEFREDLMFRISVIVLNVPPLRDRMDDLPDLIRSISNQLEVDGSGLTPPPVSEDGLAAMMAYHWPGNIRELKNFFQRAAILSKGVSIDSNVVRKLLPTEIDRTVELTAFQGAIGQIYDTHSDAKTPAREHERSIQNLLEKNNVFCLKSHLDDQEAQFIRTTLRIEKNNTASAANRLALKRTTLIAKMTKYGIKPQSEKG</sequence>
<dbReference type="InterPro" id="IPR025943">
    <property type="entry name" value="Sigma_54_int_dom_ATP-bd_2"/>
</dbReference>
<keyword evidence="8" id="KW-0238">DNA-binding</keyword>
<dbReference type="Gene3D" id="1.10.10.60">
    <property type="entry name" value="Homeodomain-like"/>
    <property type="match status" value="1"/>
</dbReference>
<evidence type="ECO:0000256" key="3">
    <source>
        <dbReference type="ARBA" id="ARBA00015308"/>
    </source>
</evidence>
<keyword evidence="4" id="KW-0547">Nucleotide-binding</keyword>
<evidence type="ECO:0000256" key="8">
    <source>
        <dbReference type="ARBA" id="ARBA00023125"/>
    </source>
</evidence>
<dbReference type="RefSeq" id="WP_015500503.1">
    <property type="nucleotide sequence ID" value="NC_020911.1"/>
</dbReference>
<dbReference type="Pfam" id="PF25601">
    <property type="entry name" value="AAA_lid_14"/>
    <property type="match status" value="1"/>
</dbReference>
<feature type="domain" description="Sigma-54 factor interaction" evidence="11">
    <location>
        <begin position="3"/>
        <end position="232"/>
    </location>
</feature>
<dbReference type="GO" id="GO:0000160">
    <property type="term" value="P:phosphorelay signal transduction system"/>
    <property type="evidence" value="ECO:0007669"/>
    <property type="project" value="UniProtKB-KW"/>
</dbReference>
<dbReference type="EMBL" id="CP003740">
    <property type="protein sequence ID" value="AGI68514.1"/>
    <property type="molecule type" value="Genomic_DNA"/>
</dbReference>
<dbReference type="InterPro" id="IPR003593">
    <property type="entry name" value="AAA+_ATPase"/>
</dbReference>
<proteinExistence type="predicted"/>
<evidence type="ECO:0000256" key="4">
    <source>
        <dbReference type="ARBA" id="ARBA00022741"/>
    </source>
</evidence>
<gene>
    <name evidence="12" type="ORF">OAN307_c29640</name>
</gene>
<dbReference type="HOGENOM" id="CLU_000445_0_7_5"/>
<dbReference type="STRING" id="391626.OAN307_c29640"/>
<dbReference type="Proteomes" id="UP000005307">
    <property type="component" value="Chromosome"/>
</dbReference>
<evidence type="ECO:0000256" key="9">
    <source>
        <dbReference type="ARBA" id="ARBA00023159"/>
    </source>
</evidence>
<evidence type="ECO:0000259" key="11">
    <source>
        <dbReference type="PROSITE" id="PS50045"/>
    </source>
</evidence>
<dbReference type="PANTHER" id="PTHR32071:SF57">
    <property type="entry name" value="C4-DICARBOXYLATE TRANSPORT TRANSCRIPTIONAL REGULATORY PROTEIN DCTD"/>
    <property type="match status" value="1"/>
</dbReference>
<comment type="function">
    <text evidence="1">Required for activation of most nif operons, which are directly involved in nitrogen fixation.</text>
</comment>
<evidence type="ECO:0000256" key="2">
    <source>
        <dbReference type="ARBA" id="ARBA00011135"/>
    </source>
</evidence>
<keyword evidence="5" id="KW-0067">ATP-binding</keyword>
<dbReference type="PANTHER" id="PTHR32071">
    <property type="entry name" value="TRANSCRIPTIONAL REGULATORY PROTEIN"/>
    <property type="match status" value="1"/>
</dbReference>
<evidence type="ECO:0000256" key="7">
    <source>
        <dbReference type="ARBA" id="ARBA00023015"/>
    </source>
</evidence>
<dbReference type="KEGG" id="oat:OAN307_c29640"/>
<comment type="subunit">
    <text evidence="2">Interacts with sigma-54.</text>
</comment>
<dbReference type="CDD" id="cd00009">
    <property type="entry name" value="AAA"/>
    <property type="match status" value="1"/>
</dbReference>
<dbReference type="Pfam" id="PF00158">
    <property type="entry name" value="Sigma54_activat"/>
    <property type="match status" value="1"/>
</dbReference>
<dbReference type="InterPro" id="IPR027417">
    <property type="entry name" value="P-loop_NTPase"/>
</dbReference>
<dbReference type="InterPro" id="IPR002197">
    <property type="entry name" value="HTH_Fis"/>
</dbReference>
<dbReference type="FunFam" id="3.40.50.300:FF:000006">
    <property type="entry name" value="DNA-binding transcriptional regulator NtrC"/>
    <property type="match status" value="1"/>
</dbReference>
<dbReference type="PROSITE" id="PS50045">
    <property type="entry name" value="SIGMA54_INTERACT_4"/>
    <property type="match status" value="1"/>
</dbReference>
<keyword evidence="9" id="KW-0010">Activator</keyword>
<reference evidence="12 13" key="1">
    <citation type="journal article" date="2013" name="PLoS ONE">
        <title>Poles Apart: Arctic and Antarctic Octadecabacter strains Share High Genome Plasticity and a New Type of Xanthorhodopsin.</title>
        <authorList>
            <person name="Vollmers J."/>
            <person name="Voget S."/>
            <person name="Dietrich S."/>
            <person name="Gollnow K."/>
            <person name="Smits M."/>
            <person name="Meyer K."/>
            <person name="Brinkhoff T."/>
            <person name="Simon M."/>
            <person name="Daniel R."/>
        </authorList>
    </citation>
    <scope>NUCLEOTIDE SEQUENCE [LARGE SCALE GENOMIC DNA]</scope>
    <source>
        <strain evidence="12 13">307</strain>
    </source>
</reference>
<evidence type="ECO:0000256" key="6">
    <source>
        <dbReference type="ARBA" id="ARBA00023012"/>
    </source>
</evidence>
<dbReference type="GO" id="GO:0006355">
    <property type="term" value="P:regulation of DNA-templated transcription"/>
    <property type="evidence" value="ECO:0007669"/>
    <property type="project" value="InterPro"/>
</dbReference>
<evidence type="ECO:0000313" key="12">
    <source>
        <dbReference type="EMBL" id="AGI68514.1"/>
    </source>
</evidence>
<dbReference type="InterPro" id="IPR009057">
    <property type="entry name" value="Homeodomain-like_sf"/>
</dbReference>
<dbReference type="InterPro" id="IPR058031">
    <property type="entry name" value="AAA_lid_NorR"/>
</dbReference>
<dbReference type="Gene3D" id="3.40.50.300">
    <property type="entry name" value="P-loop containing nucleotide triphosphate hydrolases"/>
    <property type="match status" value="1"/>
</dbReference>
<dbReference type="eggNOG" id="COG2204">
    <property type="taxonomic scope" value="Bacteria"/>
</dbReference>
<dbReference type="PRINTS" id="PR01590">
    <property type="entry name" value="HTHFIS"/>
</dbReference>
<keyword evidence="13" id="KW-1185">Reference proteome</keyword>
<dbReference type="AlphaFoldDB" id="M9R7A9"/>
<dbReference type="PROSITE" id="PS00688">
    <property type="entry name" value="SIGMA54_INTERACT_3"/>
    <property type="match status" value="1"/>
</dbReference>
<dbReference type="GO" id="GO:0005524">
    <property type="term" value="F:ATP binding"/>
    <property type="evidence" value="ECO:0007669"/>
    <property type="project" value="UniProtKB-KW"/>
</dbReference>
<dbReference type="GO" id="GO:0043565">
    <property type="term" value="F:sequence-specific DNA binding"/>
    <property type="evidence" value="ECO:0007669"/>
    <property type="project" value="InterPro"/>
</dbReference>
<keyword evidence="10" id="KW-0804">Transcription</keyword>
<evidence type="ECO:0000256" key="10">
    <source>
        <dbReference type="ARBA" id="ARBA00023163"/>
    </source>
</evidence>
<dbReference type="InterPro" id="IPR025944">
    <property type="entry name" value="Sigma_54_int_dom_CS"/>
</dbReference>
<dbReference type="SMART" id="SM00382">
    <property type="entry name" value="AAA"/>
    <property type="match status" value="1"/>
</dbReference>
<protein>
    <recommendedName>
        <fullName evidence="3">Nif-specific regulatory protein</fullName>
    </recommendedName>
</protein>
<keyword evidence="6" id="KW-0902">Two-component regulatory system</keyword>
<dbReference type="Gene3D" id="1.10.8.60">
    <property type="match status" value="1"/>
</dbReference>
<dbReference type="SUPFAM" id="SSF46689">
    <property type="entry name" value="Homeodomain-like"/>
    <property type="match status" value="1"/>
</dbReference>
<evidence type="ECO:0000256" key="5">
    <source>
        <dbReference type="ARBA" id="ARBA00022840"/>
    </source>
</evidence>
<accession>M9R7A9</accession>
<keyword evidence="7" id="KW-0805">Transcription regulation</keyword>
<evidence type="ECO:0000256" key="1">
    <source>
        <dbReference type="ARBA" id="ARBA00002167"/>
    </source>
</evidence>
<organism evidence="12 13">
    <name type="scientific">Octadecabacter antarcticus 307</name>
    <dbReference type="NCBI Taxonomy" id="391626"/>
    <lineage>
        <taxon>Bacteria</taxon>
        <taxon>Pseudomonadati</taxon>
        <taxon>Pseudomonadota</taxon>
        <taxon>Alphaproteobacteria</taxon>
        <taxon>Rhodobacterales</taxon>
        <taxon>Roseobacteraceae</taxon>
        <taxon>Octadecabacter</taxon>
    </lineage>
</organism>
<dbReference type="OrthoDB" id="9805953at2"/>
<dbReference type="SUPFAM" id="SSF52540">
    <property type="entry name" value="P-loop containing nucleoside triphosphate hydrolases"/>
    <property type="match status" value="1"/>
</dbReference>
<name>M9R7A9_9RHOB</name>
<evidence type="ECO:0000313" key="13">
    <source>
        <dbReference type="Proteomes" id="UP000005307"/>
    </source>
</evidence>
<dbReference type="InterPro" id="IPR002078">
    <property type="entry name" value="Sigma_54_int"/>
</dbReference>